<dbReference type="Proteomes" id="UP000233837">
    <property type="component" value="Unassembled WGS sequence"/>
</dbReference>
<keyword evidence="2" id="KW-1185">Reference proteome</keyword>
<sequence length="85" mass="9448">MDGGGFRQSTANIPSKPIDRYVAKSTVVLNEDRRGGRLTTTSFHGNHKGLFNEDPLVIKEVSDSKVKRVLSMIGKDKDVLVEENF</sequence>
<evidence type="ECO:0000313" key="1">
    <source>
        <dbReference type="EMBL" id="PKU69667.1"/>
    </source>
</evidence>
<dbReference type="EMBL" id="KZ503014">
    <property type="protein sequence ID" value="PKU69667.1"/>
    <property type="molecule type" value="Genomic_DNA"/>
</dbReference>
<reference evidence="1 2" key="2">
    <citation type="journal article" date="2017" name="Nature">
        <title>The Apostasia genome and the evolution of orchids.</title>
        <authorList>
            <person name="Zhang G.Q."/>
            <person name="Liu K.W."/>
            <person name="Li Z."/>
            <person name="Lohaus R."/>
            <person name="Hsiao Y.Y."/>
            <person name="Niu S.C."/>
            <person name="Wang J.Y."/>
            <person name="Lin Y.C."/>
            <person name="Xu Q."/>
            <person name="Chen L.J."/>
            <person name="Yoshida K."/>
            <person name="Fujiwara S."/>
            <person name="Wang Z.W."/>
            <person name="Zhang Y.Q."/>
            <person name="Mitsuda N."/>
            <person name="Wang M."/>
            <person name="Liu G.H."/>
            <person name="Pecoraro L."/>
            <person name="Huang H.X."/>
            <person name="Xiao X.J."/>
            <person name="Lin M."/>
            <person name="Wu X.Y."/>
            <person name="Wu W.L."/>
            <person name="Chen Y.Y."/>
            <person name="Chang S.B."/>
            <person name="Sakamoto S."/>
            <person name="Ohme-Takagi M."/>
            <person name="Yagi M."/>
            <person name="Zeng S.J."/>
            <person name="Shen C.Y."/>
            <person name="Yeh C.M."/>
            <person name="Luo Y.B."/>
            <person name="Tsai W.C."/>
            <person name="Van de Peer Y."/>
            <person name="Liu Z.J."/>
        </authorList>
    </citation>
    <scope>NUCLEOTIDE SEQUENCE [LARGE SCALE GENOMIC DNA]</scope>
    <source>
        <tissue evidence="1">The whole plant</tissue>
    </source>
</reference>
<protein>
    <submittedName>
        <fullName evidence="1">Uncharacterized protein</fullName>
    </submittedName>
</protein>
<reference evidence="1 2" key="1">
    <citation type="journal article" date="2016" name="Sci. Rep.">
        <title>The Dendrobium catenatum Lindl. genome sequence provides insights into polysaccharide synthase, floral development and adaptive evolution.</title>
        <authorList>
            <person name="Zhang G.Q."/>
            <person name="Xu Q."/>
            <person name="Bian C."/>
            <person name="Tsai W.C."/>
            <person name="Yeh C.M."/>
            <person name="Liu K.W."/>
            <person name="Yoshida K."/>
            <person name="Zhang L.S."/>
            <person name="Chang S.B."/>
            <person name="Chen F."/>
            <person name="Shi Y."/>
            <person name="Su Y.Y."/>
            <person name="Zhang Y.Q."/>
            <person name="Chen L.J."/>
            <person name="Yin Y."/>
            <person name="Lin M."/>
            <person name="Huang H."/>
            <person name="Deng H."/>
            <person name="Wang Z.W."/>
            <person name="Zhu S.L."/>
            <person name="Zhao X."/>
            <person name="Deng C."/>
            <person name="Niu S.C."/>
            <person name="Huang J."/>
            <person name="Wang M."/>
            <person name="Liu G.H."/>
            <person name="Yang H.J."/>
            <person name="Xiao X.J."/>
            <person name="Hsiao Y.Y."/>
            <person name="Wu W.L."/>
            <person name="Chen Y.Y."/>
            <person name="Mitsuda N."/>
            <person name="Ohme-Takagi M."/>
            <person name="Luo Y.B."/>
            <person name="Van de Peer Y."/>
            <person name="Liu Z.J."/>
        </authorList>
    </citation>
    <scope>NUCLEOTIDE SEQUENCE [LARGE SCALE GENOMIC DNA]</scope>
    <source>
        <tissue evidence="1">The whole plant</tissue>
    </source>
</reference>
<organism evidence="1 2">
    <name type="scientific">Dendrobium catenatum</name>
    <dbReference type="NCBI Taxonomy" id="906689"/>
    <lineage>
        <taxon>Eukaryota</taxon>
        <taxon>Viridiplantae</taxon>
        <taxon>Streptophyta</taxon>
        <taxon>Embryophyta</taxon>
        <taxon>Tracheophyta</taxon>
        <taxon>Spermatophyta</taxon>
        <taxon>Magnoliopsida</taxon>
        <taxon>Liliopsida</taxon>
        <taxon>Asparagales</taxon>
        <taxon>Orchidaceae</taxon>
        <taxon>Epidendroideae</taxon>
        <taxon>Malaxideae</taxon>
        <taxon>Dendrobiinae</taxon>
        <taxon>Dendrobium</taxon>
    </lineage>
</organism>
<evidence type="ECO:0000313" key="2">
    <source>
        <dbReference type="Proteomes" id="UP000233837"/>
    </source>
</evidence>
<gene>
    <name evidence="1" type="ORF">MA16_Dca022420</name>
</gene>
<accession>A0A2I0W1Y7</accession>
<proteinExistence type="predicted"/>
<name>A0A2I0W1Y7_9ASPA</name>
<dbReference type="AlphaFoldDB" id="A0A2I0W1Y7"/>